<comment type="subunit">
    <text evidence="13">F-type ATPases have 2 components, F(1) - the catalytic core - and F(0) - the membrane proton channel. F(1) has five subunits: alpha(3), beta(3), gamma(1), delta(1), epsilon(1). F(0) has three main subunits: a(1), b(2) and c(10-14). The alpha and beta chains form an alternating ring which encloses part of the gamma chain. F(1) is attached to F(0) by a central stalk formed by the gamma and epsilon chains, while a peripheral stalk is formed by the delta and b chains.</text>
</comment>
<evidence type="ECO:0000256" key="4">
    <source>
        <dbReference type="ARBA" id="ARBA00022547"/>
    </source>
</evidence>
<dbReference type="GO" id="GO:0046961">
    <property type="term" value="F:proton-transporting ATPase activity, rotational mechanism"/>
    <property type="evidence" value="ECO:0007669"/>
    <property type="project" value="TreeGrafter"/>
</dbReference>
<keyword evidence="2 13" id="KW-0813">Transport</keyword>
<comment type="caution">
    <text evidence="16">The sequence shown here is derived from an EMBL/GenBank/DDBJ whole genome shotgun (WGS) entry which is preliminary data.</text>
</comment>
<proteinExistence type="inferred from homology"/>
<evidence type="ECO:0000313" key="17">
    <source>
        <dbReference type="Proteomes" id="UP000177092"/>
    </source>
</evidence>
<dbReference type="Proteomes" id="UP000177092">
    <property type="component" value="Unassembled WGS sequence"/>
</dbReference>
<gene>
    <name evidence="13" type="primary">atpF</name>
    <name evidence="16" type="ORF">A3D03_03710</name>
</gene>
<dbReference type="CDD" id="cd06503">
    <property type="entry name" value="ATP-synt_Fo_b"/>
    <property type="match status" value="1"/>
</dbReference>
<dbReference type="PANTHER" id="PTHR33445:SF1">
    <property type="entry name" value="ATP SYNTHASE SUBUNIT B"/>
    <property type="match status" value="1"/>
</dbReference>
<evidence type="ECO:0000256" key="3">
    <source>
        <dbReference type="ARBA" id="ARBA00022475"/>
    </source>
</evidence>
<dbReference type="Pfam" id="PF00430">
    <property type="entry name" value="ATP-synt_B"/>
    <property type="match status" value="1"/>
</dbReference>
<dbReference type="GO" id="GO:0012505">
    <property type="term" value="C:endomembrane system"/>
    <property type="evidence" value="ECO:0007669"/>
    <property type="project" value="UniProtKB-SubCell"/>
</dbReference>
<comment type="subcellular location">
    <subcellularLocation>
        <location evidence="13">Cell membrane</location>
        <topology evidence="13">Single-pass membrane protein</topology>
    </subcellularLocation>
    <subcellularLocation>
        <location evidence="12">Endomembrane system</location>
        <topology evidence="12">Single-pass membrane protein</topology>
    </subcellularLocation>
</comment>
<dbReference type="SUPFAM" id="SSF81573">
    <property type="entry name" value="F1F0 ATP synthase subunit B, membrane domain"/>
    <property type="match status" value="1"/>
</dbReference>
<feature type="transmembrane region" description="Helical" evidence="13">
    <location>
        <begin position="12"/>
        <end position="30"/>
    </location>
</feature>
<evidence type="ECO:0000256" key="11">
    <source>
        <dbReference type="ARBA" id="ARBA00025198"/>
    </source>
</evidence>
<keyword evidence="6 13" id="KW-0375">Hydrogen ion transport</keyword>
<evidence type="ECO:0000256" key="9">
    <source>
        <dbReference type="ARBA" id="ARBA00023136"/>
    </source>
</evidence>
<keyword evidence="8 13" id="KW-0406">Ion transport</keyword>
<comment type="function">
    <text evidence="13">Component of the F(0) channel, it forms part of the peripheral stalk, linking F(1) to F(0).</text>
</comment>
<keyword evidence="15" id="KW-0175">Coiled coil</keyword>
<keyword evidence="4 13" id="KW-0138">CF(0)</keyword>
<keyword evidence="7 13" id="KW-1133">Transmembrane helix</keyword>
<evidence type="ECO:0000313" key="16">
    <source>
        <dbReference type="EMBL" id="OGG19906.1"/>
    </source>
</evidence>
<dbReference type="Gene3D" id="6.10.250.1580">
    <property type="match status" value="1"/>
</dbReference>
<evidence type="ECO:0000256" key="5">
    <source>
        <dbReference type="ARBA" id="ARBA00022692"/>
    </source>
</evidence>
<dbReference type="InterPro" id="IPR050059">
    <property type="entry name" value="ATP_synthase_B_chain"/>
</dbReference>
<dbReference type="STRING" id="1798384.A3D03_03710"/>
<evidence type="ECO:0000256" key="13">
    <source>
        <dbReference type="HAMAP-Rule" id="MF_01398"/>
    </source>
</evidence>
<evidence type="ECO:0000256" key="15">
    <source>
        <dbReference type="SAM" id="Coils"/>
    </source>
</evidence>
<evidence type="ECO:0000256" key="14">
    <source>
        <dbReference type="RuleBase" id="RU003848"/>
    </source>
</evidence>
<evidence type="ECO:0000256" key="1">
    <source>
        <dbReference type="ARBA" id="ARBA00005513"/>
    </source>
</evidence>
<organism evidence="16 17">
    <name type="scientific">Candidatus Gottesmanbacteria bacterium RIFCSPHIGHO2_02_FULL_40_13</name>
    <dbReference type="NCBI Taxonomy" id="1798384"/>
    <lineage>
        <taxon>Bacteria</taxon>
        <taxon>Candidatus Gottesmaniibacteriota</taxon>
    </lineage>
</organism>
<dbReference type="HAMAP" id="MF_01398">
    <property type="entry name" value="ATP_synth_b_bprime"/>
    <property type="match status" value="1"/>
</dbReference>
<evidence type="ECO:0000256" key="12">
    <source>
        <dbReference type="ARBA" id="ARBA00037847"/>
    </source>
</evidence>
<evidence type="ECO:0000256" key="6">
    <source>
        <dbReference type="ARBA" id="ARBA00022781"/>
    </source>
</evidence>
<evidence type="ECO:0000256" key="10">
    <source>
        <dbReference type="ARBA" id="ARBA00023310"/>
    </source>
</evidence>
<dbReference type="InterPro" id="IPR005864">
    <property type="entry name" value="ATP_synth_F0_bsu_bac"/>
</dbReference>
<keyword evidence="9 13" id="KW-0472">Membrane</keyword>
<feature type="coiled-coil region" evidence="15">
    <location>
        <begin position="51"/>
        <end position="78"/>
    </location>
</feature>
<dbReference type="GO" id="GO:0045259">
    <property type="term" value="C:proton-transporting ATP synthase complex"/>
    <property type="evidence" value="ECO:0007669"/>
    <property type="project" value="UniProtKB-KW"/>
</dbReference>
<keyword evidence="3 13" id="KW-1003">Cell membrane</keyword>
<keyword evidence="5 13" id="KW-0812">Transmembrane</keyword>
<dbReference type="InterPro" id="IPR028987">
    <property type="entry name" value="ATP_synth_B-like_membr_sf"/>
</dbReference>
<dbReference type="GO" id="GO:0046933">
    <property type="term" value="F:proton-transporting ATP synthase activity, rotational mechanism"/>
    <property type="evidence" value="ECO:0007669"/>
    <property type="project" value="UniProtKB-UniRule"/>
</dbReference>
<name>A0A1F6A5P7_9BACT</name>
<dbReference type="AlphaFoldDB" id="A0A1F6A5P7"/>
<evidence type="ECO:0000256" key="8">
    <source>
        <dbReference type="ARBA" id="ARBA00023065"/>
    </source>
</evidence>
<dbReference type="InterPro" id="IPR002146">
    <property type="entry name" value="ATP_synth_b/b'su_bac/chlpt"/>
</dbReference>
<evidence type="ECO:0000256" key="7">
    <source>
        <dbReference type="ARBA" id="ARBA00022989"/>
    </source>
</evidence>
<comment type="function">
    <text evidence="11 13">F(1)F(0) ATP synthase produces ATP from ADP in the presence of a proton or sodium gradient. F-type ATPases consist of two structural domains, F(1) containing the extramembraneous catalytic core and F(0) containing the membrane proton channel, linked together by a central stalk and a peripheral stalk. During catalysis, ATP synthesis in the catalytic domain of F(1) is coupled via a rotary mechanism of the central stalk subunits to proton translocation.</text>
</comment>
<dbReference type="NCBIfam" id="TIGR01144">
    <property type="entry name" value="ATP_synt_b"/>
    <property type="match status" value="1"/>
</dbReference>
<comment type="similarity">
    <text evidence="1 13 14">Belongs to the ATPase B chain family.</text>
</comment>
<dbReference type="EMBL" id="MFJN01000066">
    <property type="protein sequence ID" value="OGG19906.1"/>
    <property type="molecule type" value="Genomic_DNA"/>
</dbReference>
<sequence>MDKIGVEPVALLTQIINFLLMVLILSKILYKPILKMLDERKKKIEEGLKYTEKMQLEMEKLEIKKTEVLDKAREEVKKIIEEGKKAGKSVEADIIKSAHEEAKHIIESGNKEIDSEKAKMLKALHRETVDVSVKMAEKILKDVLSQEDQRSIIDKKLKQIAGLVK</sequence>
<evidence type="ECO:0000256" key="2">
    <source>
        <dbReference type="ARBA" id="ARBA00022448"/>
    </source>
</evidence>
<protein>
    <recommendedName>
        <fullName evidence="13">ATP synthase subunit b</fullName>
    </recommendedName>
    <alternativeName>
        <fullName evidence="13">ATP synthase F(0) sector subunit b</fullName>
    </alternativeName>
    <alternativeName>
        <fullName evidence="13">ATPase subunit I</fullName>
    </alternativeName>
    <alternativeName>
        <fullName evidence="13">F-type ATPase subunit b</fullName>
        <shortName evidence="13">F-ATPase subunit b</shortName>
    </alternativeName>
</protein>
<accession>A0A1F6A5P7</accession>
<dbReference type="PANTHER" id="PTHR33445">
    <property type="entry name" value="ATP SYNTHASE SUBUNIT B', CHLOROPLASTIC"/>
    <property type="match status" value="1"/>
</dbReference>
<reference evidence="16 17" key="1">
    <citation type="journal article" date="2016" name="Nat. Commun.">
        <title>Thousands of microbial genomes shed light on interconnected biogeochemical processes in an aquifer system.</title>
        <authorList>
            <person name="Anantharaman K."/>
            <person name="Brown C.T."/>
            <person name="Hug L.A."/>
            <person name="Sharon I."/>
            <person name="Castelle C.J."/>
            <person name="Probst A.J."/>
            <person name="Thomas B.C."/>
            <person name="Singh A."/>
            <person name="Wilkins M.J."/>
            <person name="Karaoz U."/>
            <person name="Brodie E.L."/>
            <person name="Williams K.H."/>
            <person name="Hubbard S.S."/>
            <person name="Banfield J.F."/>
        </authorList>
    </citation>
    <scope>NUCLEOTIDE SEQUENCE [LARGE SCALE GENOMIC DNA]</scope>
</reference>
<keyword evidence="10 13" id="KW-0066">ATP synthesis</keyword>
<dbReference type="GO" id="GO:0005886">
    <property type="term" value="C:plasma membrane"/>
    <property type="evidence" value="ECO:0007669"/>
    <property type="project" value="UniProtKB-SubCell"/>
</dbReference>